<dbReference type="AlphaFoldDB" id="Q0EZM4"/>
<dbReference type="InterPro" id="IPR027417">
    <property type="entry name" value="P-loop_NTPase"/>
</dbReference>
<dbReference type="eggNOG" id="COG0237">
    <property type="taxonomic scope" value="Bacteria"/>
</dbReference>
<dbReference type="EC" id="2.7.1.24" evidence="5 6"/>
<dbReference type="Gene3D" id="3.40.50.300">
    <property type="entry name" value="P-loop containing nucleotide triphosphate hydrolases"/>
    <property type="match status" value="1"/>
</dbReference>
<keyword evidence="2 5" id="KW-0547">Nucleotide-binding</keyword>
<dbReference type="GO" id="GO:0005524">
    <property type="term" value="F:ATP binding"/>
    <property type="evidence" value="ECO:0007669"/>
    <property type="project" value="UniProtKB-UniRule"/>
</dbReference>
<keyword evidence="4 5" id="KW-0173">Coenzyme A biosynthesis</keyword>
<comment type="pathway">
    <text evidence="5">Cofactor biosynthesis; coenzyme A biosynthesis; CoA from (R)-pantothenate: step 5/5.</text>
</comment>
<dbReference type="PROSITE" id="PS51219">
    <property type="entry name" value="DPCK"/>
    <property type="match status" value="1"/>
</dbReference>
<evidence type="ECO:0000256" key="4">
    <source>
        <dbReference type="ARBA" id="ARBA00022993"/>
    </source>
</evidence>
<keyword evidence="5 7" id="KW-0418">Kinase</keyword>
<accession>Q0EZM4</accession>
<evidence type="ECO:0000313" key="7">
    <source>
        <dbReference type="EMBL" id="EAU54680.1"/>
    </source>
</evidence>
<comment type="subcellular location">
    <subcellularLocation>
        <location evidence="5">Cytoplasm</location>
    </subcellularLocation>
</comment>
<dbReference type="GO" id="GO:0005737">
    <property type="term" value="C:cytoplasm"/>
    <property type="evidence" value="ECO:0007669"/>
    <property type="project" value="UniProtKB-SubCell"/>
</dbReference>
<gene>
    <name evidence="5" type="primary">coaE</name>
    <name evidence="7" type="ORF">SPV1_13889</name>
</gene>
<feature type="binding site" evidence="5">
    <location>
        <begin position="14"/>
        <end position="19"/>
    </location>
    <ligand>
        <name>ATP</name>
        <dbReference type="ChEBI" id="CHEBI:30616"/>
    </ligand>
</feature>
<keyword evidence="5" id="KW-0963">Cytoplasm</keyword>
<dbReference type="FunCoup" id="Q0EZM4">
    <property type="interactions" value="405"/>
</dbReference>
<dbReference type="InParanoid" id="Q0EZM4"/>
<evidence type="ECO:0000313" key="8">
    <source>
        <dbReference type="Proteomes" id="UP000005297"/>
    </source>
</evidence>
<comment type="caution">
    <text evidence="7">The sequence shown here is derived from an EMBL/GenBank/DDBJ whole genome shotgun (WGS) entry which is preliminary data.</text>
</comment>
<dbReference type="Pfam" id="PF01121">
    <property type="entry name" value="CoaE"/>
    <property type="match status" value="1"/>
</dbReference>
<proteinExistence type="inferred from homology"/>
<dbReference type="GO" id="GO:0004140">
    <property type="term" value="F:dephospho-CoA kinase activity"/>
    <property type="evidence" value="ECO:0007669"/>
    <property type="project" value="UniProtKB-UniRule"/>
</dbReference>
<protein>
    <recommendedName>
        <fullName evidence="5 6">Dephospho-CoA kinase</fullName>
        <ecNumber evidence="5 6">2.7.1.24</ecNumber>
    </recommendedName>
    <alternativeName>
        <fullName evidence="5">Dephosphocoenzyme A kinase</fullName>
    </alternativeName>
</protein>
<sequence>MSRLRRIGLTGGIGSGKSTAASMFRELGVPVLDLDRVGHAVTMPDSEGLKALVQAFGERICHTDGSLNRRALADYCFADAERTAQLNSIIHPLIWQQEELWLARQQADYALIEASVLLESGGASRMDQVVVLLADESLRLQRVLSRGRHDKTAFRAIVARQCDDAMRRRLASYIIDNNGDLAALRDQVGRVHTQLLLC</sequence>
<dbReference type="STRING" id="314344.AL013_10305"/>
<organism evidence="7 8">
    <name type="scientific">Mariprofundus ferrooxydans PV-1</name>
    <dbReference type="NCBI Taxonomy" id="314345"/>
    <lineage>
        <taxon>Bacteria</taxon>
        <taxon>Pseudomonadati</taxon>
        <taxon>Pseudomonadota</taxon>
        <taxon>Candidatius Mariprofundia</taxon>
        <taxon>Mariprofundales</taxon>
        <taxon>Mariprofundaceae</taxon>
        <taxon>Mariprofundus</taxon>
    </lineage>
</organism>
<dbReference type="UniPathway" id="UPA00241">
    <property type="reaction ID" value="UER00356"/>
</dbReference>
<evidence type="ECO:0000256" key="1">
    <source>
        <dbReference type="ARBA" id="ARBA00009018"/>
    </source>
</evidence>
<evidence type="ECO:0000256" key="2">
    <source>
        <dbReference type="ARBA" id="ARBA00022741"/>
    </source>
</evidence>
<evidence type="ECO:0000256" key="5">
    <source>
        <dbReference type="HAMAP-Rule" id="MF_00376"/>
    </source>
</evidence>
<dbReference type="EMBL" id="AATS01000006">
    <property type="protein sequence ID" value="EAU54680.1"/>
    <property type="molecule type" value="Genomic_DNA"/>
</dbReference>
<keyword evidence="5" id="KW-0808">Transferase</keyword>
<name>Q0EZM4_9PROT</name>
<dbReference type="CDD" id="cd02022">
    <property type="entry name" value="DPCK"/>
    <property type="match status" value="1"/>
</dbReference>
<dbReference type="PANTHER" id="PTHR10695:SF46">
    <property type="entry name" value="BIFUNCTIONAL COENZYME A SYNTHASE-RELATED"/>
    <property type="match status" value="1"/>
</dbReference>
<evidence type="ECO:0000256" key="3">
    <source>
        <dbReference type="ARBA" id="ARBA00022840"/>
    </source>
</evidence>
<evidence type="ECO:0000256" key="6">
    <source>
        <dbReference type="NCBIfam" id="TIGR00152"/>
    </source>
</evidence>
<comment type="catalytic activity">
    <reaction evidence="5">
        <text>3'-dephospho-CoA + ATP = ADP + CoA + H(+)</text>
        <dbReference type="Rhea" id="RHEA:18245"/>
        <dbReference type="ChEBI" id="CHEBI:15378"/>
        <dbReference type="ChEBI" id="CHEBI:30616"/>
        <dbReference type="ChEBI" id="CHEBI:57287"/>
        <dbReference type="ChEBI" id="CHEBI:57328"/>
        <dbReference type="ChEBI" id="CHEBI:456216"/>
        <dbReference type="EC" id="2.7.1.24"/>
    </reaction>
</comment>
<keyword evidence="3 5" id="KW-0067">ATP-binding</keyword>
<dbReference type="HOGENOM" id="CLU_057180_1_2_0"/>
<dbReference type="GO" id="GO:0015937">
    <property type="term" value="P:coenzyme A biosynthetic process"/>
    <property type="evidence" value="ECO:0007669"/>
    <property type="project" value="UniProtKB-UniRule"/>
</dbReference>
<comment type="function">
    <text evidence="5">Catalyzes the phosphorylation of the 3'-hydroxyl group of dephosphocoenzyme A to form coenzyme A.</text>
</comment>
<dbReference type="RefSeq" id="WP_009850290.1">
    <property type="nucleotide sequence ID" value="NZ_DS022294.1"/>
</dbReference>
<dbReference type="HAMAP" id="MF_00376">
    <property type="entry name" value="Dephospho_CoA_kinase"/>
    <property type="match status" value="1"/>
</dbReference>
<dbReference type="Proteomes" id="UP000005297">
    <property type="component" value="Unassembled WGS sequence"/>
</dbReference>
<reference evidence="7 8" key="1">
    <citation type="submission" date="2006-09" db="EMBL/GenBank/DDBJ databases">
        <authorList>
            <person name="Emerson D."/>
            <person name="Ferriera S."/>
            <person name="Johnson J."/>
            <person name="Kravitz S."/>
            <person name="Halpern A."/>
            <person name="Remington K."/>
            <person name="Beeson K."/>
            <person name="Tran B."/>
            <person name="Rogers Y.-H."/>
            <person name="Friedman R."/>
            <person name="Venter J.C."/>
        </authorList>
    </citation>
    <scope>NUCLEOTIDE SEQUENCE [LARGE SCALE GENOMIC DNA]</scope>
    <source>
        <strain evidence="7 8">PV-1</strain>
    </source>
</reference>
<dbReference type="SUPFAM" id="SSF52540">
    <property type="entry name" value="P-loop containing nucleoside triphosphate hydrolases"/>
    <property type="match status" value="1"/>
</dbReference>
<comment type="similarity">
    <text evidence="1 5">Belongs to the CoaE family.</text>
</comment>
<dbReference type="NCBIfam" id="TIGR00152">
    <property type="entry name" value="dephospho-CoA kinase"/>
    <property type="match status" value="1"/>
</dbReference>
<keyword evidence="8" id="KW-1185">Reference proteome</keyword>
<dbReference type="PANTHER" id="PTHR10695">
    <property type="entry name" value="DEPHOSPHO-COA KINASE-RELATED"/>
    <property type="match status" value="1"/>
</dbReference>
<dbReference type="InterPro" id="IPR001977">
    <property type="entry name" value="Depp_CoAkinase"/>
</dbReference>